<gene>
    <name evidence="2" type="ORF">SAMN05216215_10757</name>
</gene>
<reference evidence="3" key="1">
    <citation type="submission" date="2016-10" db="EMBL/GenBank/DDBJ databases">
        <authorList>
            <person name="Varghese N."/>
            <person name="Submissions S."/>
        </authorList>
    </citation>
    <scope>NUCLEOTIDE SEQUENCE [LARGE SCALE GENOMIC DNA]</scope>
    <source>
        <strain evidence="3">CGMCC 4.3530</strain>
    </source>
</reference>
<evidence type="ECO:0000313" key="2">
    <source>
        <dbReference type="EMBL" id="SDZ44977.1"/>
    </source>
</evidence>
<dbReference type="RefSeq" id="WP_093277512.1">
    <property type="nucleotide sequence ID" value="NZ_FNOK01000075.1"/>
</dbReference>
<dbReference type="OrthoDB" id="3694020at2"/>
<sequence length="117" mass="12605">MPETLTRFAHDPIAPDSAQFPLGRPLGTPNNADPASGEGVRAWGLRGMSTLSNKTVEPLPAWRYDHEKQVAVDLDGIGLNELRCDPSANSVSNLDGDEGASEDWSYDFVGDEPVQPV</sequence>
<dbReference type="Proteomes" id="UP000199529">
    <property type="component" value="Unassembled WGS sequence"/>
</dbReference>
<keyword evidence="3" id="KW-1185">Reference proteome</keyword>
<feature type="compositionally biased region" description="Acidic residues" evidence="1">
    <location>
        <begin position="95"/>
        <end position="105"/>
    </location>
</feature>
<accession>A0A1H3T4W5</accession>
<protein>
    <submittedName>
        <fullName evidence="2">Uncharacterized protein</fullName>
    </submittedName>
</protein>
<dbReference type="EMBL" id="FNOK01000075">
    <property type="protein sequence ID" value="SDZ44977.1"/>
    <property type="molecule type" value="Genomic_DNA"/>
</dbReference>
<organism evidence="2 3">
    <name type="scientific">Saccharopolyspora shandongensis</name>
    <dbReference type="NCBI Taxonomy" id="418495"/>
    <lineage>
        <taxon>Bacteria</taxon>
        <taxon>Bacillati</taxon>
        <taxon>Actinomycetota</taxon>
        <taxon>Actinomycetes</taxon>
        <taxon>Pseudonocardiales</taxon>
        <taxon>Pseudonocardiaceae</taxon>
        <taxon>Saccharopolyspora</taxon>
    </lineage>
</organism>
<dbReference type="STRING" id="418495.SAMN05216215_10757"/>
<feature type="region of interest" description="Disordered" evidence="1">
    <location>
        <begin position="1"/>
        <end position="39"/>
    </location>
</feature>
<evidence type="ECO:0000313" key="3">
    <source>
        <dbReference type="Proteomes" id="UP000199529"/>
    </source>
</evidence>
<proteinExistence type="predicted"/>
<dbReference type="AlphaFoldDB" id="A0A1H3T4W5"/>
<feature type="region of interest" description="Disordered" evidence="1">
    <location>
        <begin position="87"/>
        <end position="117"/>
    </location>
</feature>
<evidence type="ECO:0000256" key="1">
    <source>
        <dbReference type="SAM" id="MobiDB-lite"/>
    </source>
</evidence>
<name>A0A1H3T4W5_9PSEU</name>